<dbReference type="EMBL" id="JAQPYX010000051">
    <property type="protein sequence ID" value="MDC7149005.1"/>
    <property type="molecule type" value="Genomic_DNA"/>
</dbReference>
<evidence type="ECO:0000313" key="3">
    <source>
        <dbReference type="Proteomes" id="UP001213646"/>
    </source>
</evidence>
<keyword evidence="2" id="KW-0328">Glycosyltransferase</keyword>
<comment type="caution">
    <text evidence="2">The sequence shown here is derived from an EMBL/GenBank/DDBJ whole genome shotgun (WGS) entry which is preliminary data.</text>
</comment>
<sequence>MYKVSIIIPVYNVEMYLVHCLDSCLQQDLSYDEYEIIAINDGSTDNSLSILQDYADRYPNLKIVNQDNRKQGAARNRGIEIATGDYIWFVDSDDWLEPNVLNYLYQSALGSDISIIDSSFVVQNNKKIIDKRYWTEKINLLNTNLIFFSTGVQTYIYSRRFLEKNHCRFLENVYIEDNDFTPKTIYLAKKMNVIPGPVYNYRIRIGSVIHSNDPIKCKDMIFVSKSLYDYMESINDKEWKMFFISYIKSTLHSLLFQLVALSRKDRISVLNILRKEVDLLNILYVYGGVGGKIKTNLIRISTDILCAFLMIELFLREIKKNLMVFFI</sequence>
<evidence type="ECO:0000313" key="2">
    <source>
        <dbReference type="EMBL" id="MDC7149005.1"/>
    </source>
</evidence>
<dbReference type="Proteomes" id="UP001213646">
    <property type="component" value="Unassembled WGS sequence"/>
</dbReference>
<name>A0AAW6I093_9BACT</name>
<dbReference type="InterPro" id="IPR001173">
    <property type="entry name" value="Glyco_trans_2-like"/>
</dbReference>
<organism evidence="2 3">
    <name type="scientific">Parabacteroides johnsonii</name>
    <dbReference type="NCBI Taxonomy" id="387661"/>
    <lineage>
        <taxon>Bacteria</taxon>
        <taxon>Pseudomonadati</taxon>
        <taxon>Bacteroidota</taxon>
        <taxon>Bacteroidia</taxon>
        <taxon>Bacteroidales</taxon>
        <taxon>Tannerellaceae</taxon>
        <taxon>Parabacteroides</taxon>
    </lineage>
</organism>
<dbReference type="AlphaFoldDB" id="A0AAW6I093"/>
<dbReference type="InterPro" id="IPR029044">
    <property type="entry name" value="Nucleotide-diphossugar_trans"/>
</dbReference>
<protein>
    <submittedName>
        <fullName evidence="2">Glycosyltransferase</fullName>
        <ecNumber evidence="2">2.4.-.-</ecNumber>
    </submittedName>
</protein>
<dbReference type="Pfam" id="PF00535">
    <property type="entry name" value="Glycos_transf_2"/>
    <property type="match status" value="1"/>
</dbReference>
<dbReference type="PANTHER" id="PTHR22916">
    <property type="entry name" value="GLYCOSYLTRANSFERASE"/>
    <property type="match status" value="1"/>
</dbReference>
<dbReference type="CDD" id="cd00761">
    <property type="entry name" value="Glyco_tranf_GTA_type"/>
    <property type="match status" value="1"/>
</dbReference>
<dbReference type="RefSeq" id="WP_272696505.1">
    <property type="nucleotide sequence ID" value="NZ_CAOJXY010000015.1"/>
</dbReference>
<dbReference type="EC" id="2.4.-.-" evidence="2"/>
<keyword evidence="2" id="KW-0808">Transferase</keyword>
<dbReference type="GO" id="GO:0016758">
    <property type="term" value="F:hexosyltransferase activity"/>
    <property type="evidence" value="ECO:0007669"/>
    <property type="project" value="UniProtKB-ARBA"/>
</dbReference>
<gene>
    <name evidence="2" type="ORF">PQG89_06105</name>
</gene>
<dbReference type="Gene3D" id="3.90.550.10">
    <property type="entry name" value="Spore Coat Polysaccharide Biosynthesis Protein SpsA, Chain A"/>
    <property type="match status" value="1"/>
</dbReference>
<proteinExistence type="predicted"/>
<reference evidence="2" key="1">
    <citation type="submission" date="2023-01" db="EMBL/GenBank/DDBJ databases">
        <title>Exploring GABA producing Bacteroides strains toward improving mental health.</title>
        <authorList>
            <person name="Yousuf B."/>
            <person name="Bouhlel N.E."/>
            <person name="Mottawea W."/>
            <person name="Hammami R."/>
        </authorList>
    </citation>
    <scope>NUCLEOTIDE SEQUENCE</scope>
    <source>
        <strain evidence="2">UO.H1047</strain>
    </source>
</reference>
<dbReference type="SUPFAM" id="SSF53448">
    <property type="entry name" value="Nucleotide-diphospho-sugar transferases"/>
    <property type="match status" value="1"/>
</dbReference>
<evidence type="ECO:0000259" key="1">
    <source>
        <dbReference type="Pfam" id="PF00535"/>
    </source>
</evidence>
<accession>A0AAW6I093</accession>
<dbReference type="PANTHER" id="PTHR22916:SF3">
    <property type="entry name" value="UDP-GLCNAC:BETAGAL BETA-1,3-N-ACETYLGLUCOSAMINYLTRANSFERASE-LIKE PROTEIN 1"/>
    <property type="match status" value="1"/>
</dbReference>
<feature type="domain" description="Glycosyltransferase 2-like" evidence="1">
    <location>
        <begin position="5"/>
        <end position="147"/>
    </location>
</feature>